<dbReference type="InterPro" id="IPR001254">
    <property type="entry name" value="Trypsin_dom"/>
</dbReference>
<dbReference type="EMBL" id="JAFMPK010000047">
    <property type="protein sequence ID" value="MBO0610081.1"/>
    <property type="molecule type" value="Genomic_DNA"/>
</dbReference>
<keyword evidence="1 2" id="KW-0732">Signal</keyword>
<comment type="caution">
    <text evidence="4">The sequence shown here is derived from an EMBL/GenBank/DDBJ whole genome shotgun (WGS) entry which is preliminary data.</text>
</comment>
<organism evidence="4 5">
    <name type="scientific">Myceligenerans salitolerans</name>
    <dbReference type="NCBI Taxonomy" id="1230528"/>
    <lineage>
        <taxon>Bacteria</taxon>
        <taxon>Bacillati</taxon>
        <taxon>Actinomycetota</taxon>
        <taxon>Actinomycetes</taxon>
        <taxon>Micrococcales</taxon>
        <taxon>Promicromonosporaceae</taxon>
        <taxon>Myceligenerans</taxon>
    </lineage>
</organism>
<feature type="signal peptide" evidence="2">
    <location>
        <begin position="1"/>
        <end position="31"/>
    </location>
</feature>
<dbReference type="InterPro" id="IPR028994">
    <property type="entry name" value="Integrin_alpha_N"/>
</dbReference>
<dbReference type="InterPro" id="IPR001314">
    <property type="entry name" value="Peptidase_S1A"/>
</dbReference>
<dbReference type="InterPro" id="IPR009003">
    <property type="entry name" value="Peptidase_S1_PA"/>
</dbReference>
<feature type="domain" description="Peptidase S1" evidence="3">
    <location>
        <begin position="35"/>
        <end position="258"/>
    </location>
</feature>
<accession>A0ABS3IBT3</accession>
<dbReference type="Gene3D" id="2.40.10.10">
    <property type="entry name" value="Trypsin-like serine proteases"/>
    <property type="match status" value="1"/>
</dbReference>
<gene>
    <name evidence="4" type="ORF">J0911_13695</name>
</gene>
<feature type="chain" id="PRO_5047053139" evidence="2">
    <location>
        <begin position="32"/>
        <end position="532"/>
    </location>
</feature>
<dbReference type="Pfam" id="PF13517">
    <property type="entry name" value="FG-GAP_3"/>
    <property type="match status" value="2"/>
</dbReference>
<dbReference type="PROSITE" id="PS50240">
    <property type="entry name" value="TRYPSIN_DOM"/>
    <property type="match status" value="1"/>
</dbReference>
<evidence type="ECO:0000259" key="3">
    <source>
        <dbReference type="PROSITE" id="PS50240"/>
    </source>
</evidence>
<dbReference type="InterPro" id="IPR006311">
    <property type="entry name" value="TAT_signal"/>
</dbReference>
<dbReference type="PANTHER" id="PTHR44103:SF1">
    <property type="entry name" value="PROPROTEIN CONVERTASE P"/>
    <property type="match status" value="1"/>
</dbReference>
<dbReference type="InterPro" id="IPR013517">
    <property type="entry name" value="FG-GAP"/>
</dbReference>
<proteinExistence type="predicted"/>
<protein>
    <submittedName>
        <fullName evidence="4">VCBS repeat-containing protein</fullName>
    </submittedName>
</protein>
<evidence type="ECO:0000313" key="4">
    <source>
        <dbReference type="EMBL" id="MBO0610081.1"/>
    </source>
</evidence>
<dbReference type="SUPFAM" id="SSF50494">
    <property type="entry name" value="Trypsin-like serine proteases"/>
    <property type="match status" value="1"/>
</dbReference>
<dbReference type="SUPFAM" id="SSF69318">
    <property type="entry name" value="Integrin alpha N-terminal domain"/>
    <property type="match status" value="1"/>
</dbReference>
<evidence type="ECO:0000256" key="1">
    <source>
        <dbReference type="ARBA" id="ARBA00022729"/>
    </source>
</evidence>
<dbReference type="PROSITE" id="PS51318">
    <property type="entry name" value="TAT"/>
    <property type="match status" value="1"/>
</dbReference>
<dbReference type="RefSeq" id="WP_207276028.1">
    <property type="nucleotide sequence ID" value="NZ_JAFMPK010000047.1"/>
</dbReference>
<evidence type="ECO:0000256" key="2">
    <source>
        <dbReference type="SAM" id="SignalP"/>
    </source>
</evidence>
<dbReference type="InterPro" id="IPR043504">
    <property type="entry name" value="Peptidase_S1_PA_chymotrypsin"/>
</dbReference>
<dbReference type="Proteomes" id="UP000664617">
    <property type="component" value="Unassembled WGS sequence"/>
</dbReference>
<dbReference type="PRINTS" id="PR00722">
    <property type="entry name" value="CHYMOTRYPSIN"/>
</dbReference>
<dbReference type="Gene3D" id="2.115.10.10">
    <property type="entry name" value="Tachylectin 2"/>
    <property type="match status" value="1"/>
</dbReference>
<dbReference type="PANTHER" id="PTHR44103">
    <property type="entry name" value="PROPROTEIN CONVERTASE P"/>
    <property type="match status" value="1"/>
</dbReference>
<evidence type="ECO:0000313" key="5">
    <source>
        <dbReference type="Proteomes" id="UP000664617"/>
    </source>
</evidence>
<name>A0ABS3IBT3_9MICO</name>
<reference evidence="5" key="2">
    <citation type="submission" date="2023-07" db="EMBL/GenBank/DDBJ databases">
        <title>Myceligenerans salitolerans sp. nov., a halotolerant actinomycete isolated from a salt lake in Xinjiang, China.</title>
        <authorList>
            <person name="Guan T."/>
        </authorList>
    </citation>
    <scope>NUCLEOTIDE SEQUENCE [LARGE SCALE GENOMIC DNA]</scope>
    <source>
        <strain evidence="5">XHU 5031</strain>
    </source>
</reference>
<sequence>MTTEPHHRRAAVGVAAALTAALLTAPLLVPAATAVVGTTTADEDYAFTARLAIGDEENGRACSGALIATSWVLTAASCFAEDPATGTPPAAGAPPMTTVATIGRADLTTDSGQERDVVELVPHESRDLVLARLFGPVPEIAPVEVAAGPPAAGSELVVPGYGRTATEWAPLRRHAGTFVVDAVSGGDIAVTGQDGAAVCAGDTGGPALRLTADGPRLVAVNSRSWQGGCFGSDPAETRTGAIEARVDDVAGWIEGVVQREEPEPPPATPAICDPSRCLPDFSGDKKADVVGVDSDGYLWHFPQAAGNRLGSGQRFGPGWDTWESVMAADWSGDGTDDIVGVDADGDLWYYPHQRNDDGVNYFSPRTQIGHGWDRMTTVMAADWTGNGRADMLAVTGAGDLLLYERRGTGSAMESPVRIGHGWDQMRQVAAEDGTRDGRADIFALDGSGKLWLYPHTGSGNGFGSRVEMASGWGDHTTIVAADWSGDGTADIIARNTNGDLYYYAHWYNATDGHYLADPVKISQGWGSWLHIV</sequence>
<dbReference type="SMART" id="SM00020">
    <property type="entry name" value="Tryp_SPc"/>
    <property type="match status" value="1"/>
</dbReference>
<reference evidence="4 5" key="1">
    <citation type="submission" date="2021-03" db="EMBL/GenBank/DDBJ databases">
        <authorList>
            <person name="Xin L."/>
        </authorList>
    </citation>
    <scope>NUCLEOTIDE SEQUENCE [LARGE SCALE GENOMIC DNA]</scope>
    <source>
        <strain evidence="4 5">XHU 5031</strain>
    </source>
</reference>
<keyword evidence="5" id="KW-1185">Reference proteome</keyword>
<dbReference type="Pfam" id="PF00089">
    <property type="entry name" value="Trypsin"/>
    <property type="match status" value="1"/>
</dbReference>